<dbReference type="InterPro" id="IPR020568">
    <property type="entry name" value="Ribosomal_Su5_D2-typ_SF"/>
</dbReference>
<evidence type="ECO:0000259" key="2">
    <source>
        <dbReference type="Pfam" id="PF01138"/>
    </source>
</evidence>
<dbReference type="Proteomes" id="UP000291343">
    <property type="component" value="Unassembled WGS sequence"/>
</dbReference>
<protein>
    <submittedName>
        <fullName evidence="4">Uncharacterized protein</fullName>
    </submittedName>
</protein>
<dbReference type="InterPro" id="IPR027408">
    <property type="entry name" value="PNPase/RNase_PH_dom_sf"/>
</dbReference>
<feature type="domain" description="Exoribonuclease phosphorolytic" evidence="2">
    <location>
        <begin position="4"/>
        <end position="131"/>
    </location>
</feature>
<organism evidence="4 5">
    <name type="scientific">Laodelphax striatellus</name>
    <name type="common">Small brown planthopper</name>
    <name type="synonym">Delphax striatella</name>
    <dbReference type="NCBI Taxonomy" id="195883"/>
    <lineage>
        <taxon>Eukaryota</taxon>
        <taxon>Metazoa</taxon>
        <taxon>Ecdysozoa</taxon>
        <taxon>Arthropoda</taxon>
        <taxon>Hexapoda</taxon>
        <taxon>Insecta</taxon>
        <taxon>Pterygota</taxon>
        <taxon>Neoptera</taxon>
        <taxon>Paraneoptera</taxon>
        <taxon>Hemiptera</taxon>
        <taxon>Auchenorrhyncha</taxon>
        <taxon>Fulgoroidea</taxon>
        <taxon>Delphacidae</taxon>
        <taxon>Criomorphinae</taxon>
        <taxon>Laodelphax</taxon>
    </lineage>
</organism>
<dbReference type="GO" id="GO:0005739">
    <property type="term" value="C:mitochondrion"/>
    <property type="evidence" value="ECO:0007669"/>
    <property type="project" value="TreeGrafter"/>
</dbReference>
<dbReference type="PANTHER" id="PTHR11252">
    <property type="entry name" value="POLYRIBONUCLEOTIDE NUCLEOTIDYLTRANSFERASE"/>
    <property type="match status" value="1"/>
</dbReference>
<proteinExistence type="predicted"/>
<feature type="non-terminal residue" evidence="4">
    <location>
        <position position="1"/>
    </location>
</feature>
<gene>
    <name evidence="4" type="ORF">LSTR_LSTR017423</name>
</gene>
<evidence type="ECO:0000259" key="3">
    <source>
        <dbReference type="Pfam" id="PF03725"/>
    </source>
</evidence>
<evidence type="ECO:0000256" key="1">
    <source>
        <dbReference type="ARBA" id="ARBA00022884"/>
    </source>
</evidence>
<dbReference type="InterPro" id="IPR036345">
    <property type="entry name" value="ExoRNase_PH_dom2_sf"/>
</dbReference>
<dbReference type="InterPro" id="IPR001247">
    <property type="entry name" value="ExoRNase_PH_dom1"/>
</dbReference>
<dbReference type="SUPFAM" id="SSF55666">
    <property type="entry name" value="Ribonuclease PH domain 2-like"/>
    <property type="match status" value="1"/>
</dbReference>
<dbReference type="Gene3D" id="3.30.230.70">
    <property type="entry name" value="GHMP Kinase, N-terminal domain"/>
    <property type="match status" value="1"/>
</dbReference>
<dbReference type="GO" id="GO:0003723">
    <property type="term" value="F:RNA binding"/>
    <property type="evidence" value="ECO:0007669"/>
    <property type="project" value="UniProtKB-KW"/>
</dbReference>
<dbReference type="PANTHER" id="PTHR11252:SF0">
    <property type="entry name" value="POLYRIBONUCLEOTIDE NUCLEOTIDYLTRANSFERASE 1, MITOCHONDRIAL"/>
    <property type="match status" value="1"/>
</dbReference>
<evidence type="ECO:0000313" key="4">
    <source>
        <dbReference type="EMBL" id="RZF47599.1"/>
    </source>
</evidence>
<evidence type="ECO:0000313" key="5">
    <source>
        <dbReference type="Proteomes" id="UP000291343"/>
    </source>
</evidence>
<dbReference type="Gene3D" id="1.10.10.400">
    <property type="entry name" value="Polyribonucleotide nucleotidyltransferase, RNA-binding domain"/>
    <property type="match status" value="1"/>
</dbReference>
<dbReference type="CDD" id="cd11363">
    <property type="entry name" value="RNase_PH_PNPase_1"/>
    <property type="match status" value="1"/>
</dbReference>
<dbReference type="GO" id="GO:0000958">
    <property type="term" value="P:mitochondrial mRNA catabolic process"/>
    <property type="evidence" value="ECO:0007669"/>
    <property type="project" value="TreeGrafter"/>
</dbReference>
<dbReference type="SUPFAM" id="SSF54211">
    <property type="entry name" value="Ribosomal protein S5 domain 2-like"/>
    <property type="match status" value="1"/>
</dbReference>
<dbReference type="SMR" id="A0A482XQ77"/>
<dbReference type="STRING" id="195883.A0A482XQ77"/>
<dbReference type="GO" id="GO:0005829">
    <property type="term" value="C:cytosol"/>
    <property type="evidence" value="ECO:0007669"/>
    <property type="project" value="TreeGrafter"/>
</dbReference>
<dbReference type="SUPFAM" id="SSF46915">
    <property type="entry name" value="Polynucleotide phosphorylase/guanosine pentaphosphate synthase (PNPase/GPSI), domain 3"/>
    <property type="match status" value="1"/>
</dbReference>
<feature type="non-terminal residue" evidence="4">
    <location>
        <position position="306"/>
    </location>
</feature>
<dbReference type="GO" id="GO:0000175">
    <property type="term" value="F:3'-5'-RNA exonuclease activity"/>
    <property type="evidence" value="ECO:0007669"/>
    <property type="project" value="TreeGrafter"/>
</dbReference>
<accession>A0A482XQ77</accession>
<name>A0A482XQ77_LAOST</name>
<dbReference type="InterPro" id="IPR036456">
    <property type="entry name" value="PNPase_PH_RNA-bd_sf"/>
</dbReference>
<dbReference type="InParanoid" id="A0A482XQ77"/>
<feature type="domain" description="Exoribonuclease phosphorolytic" evidence="3">
    <location>
        <begin position="134"/>
        <end position="198"/>
    </location>
</feature>
<keyword evidence="1" id="KW-0694">RNA-binding</keyword>
<sequence>RGNLRISSGKYARFTDGCAVAEQGDTSVMVTAVSKPKPTPSSFLPLVVDYRQKAAAAGRIPTNFLRRELGPSEHEILVSRVIDRSLRPLFPAGFNYETQLVVNLLAVDGIHDPEILSINAASAALCLSDIPWNGPIGAVRVGLIDNEVVINPSRKELTNSDLNLIVVATSQSLVVMLEGFCNNILQQYFLKAIKSGVKECQKIVQSIQKLQKECGKVKRTFEARVQPEQELLDAVKTMSSMKLKDIFTDFSLDKTSRDEKVREVRTDLLEKLKSGMEVAPSQEEIGEAFVVVCKDIFRELVFETKL</sequence>
<keyword evidence="5" id="KW-1185">Reference proteome</keyword>
<dbReference type="GO" id="GO:0004654">
    <property type="term" value="F:polyribonucleotide nucleotidyltransferase activity"/>
    <property type="evidence" value="ECO:0007669"/>
    <property type="project" value="InterPro"/>
</dbReference>
<dbReference type="Pfam" id="PF03725">
    <property type="entry name" value="RNase_PH_C"/>
    <property type="match status" value="1"/>
</dbReference>
<dbReference type="OrthoDB" id="437922at2759"/>
<dbReference type="AlphaFoldDB" id="A0A482XQ77"/>
<dbReference type="InterPro" id="IPR015847">
    <property type="entry name" value="ExoRNase_PH_dom2"/>
</dbReference>
<dbReference type="EMBL" id="QKKF02003925">
    <property type="protein sequence ID" value="RZF47599.1"/>
    <property type="molecule type" value="Genomic_DNA"/>
</dbReference>
<reference evidence="4 5" key="1">
    <citation type="journal article" date="2017" name="Gigascience">
        <title>Genome sequence of the small brown planthopper, Laodelphax striatellus.</title>
        <authorList>
            <person name="Zhu J."/>
            <person name="Jiang F."/>
            <person name="Wang X."/>
            <person name="Yang P."/>
            <person name="Bao Y."/>
            <person name="Zhao W."/>
            <person name="Wang W."/>
            <person name="Lu H."/>
            <person name="Wang Q."/>
            <person name="Cui N."/>
            <person name="Li J."/>
            <person name="Chen X."/>
            <person name="Luo L."/>
            <person name="Yu J."/>
            <person name="Kang L."/>
            <person name="Cui F."/>
        </authorList>
    </citation>
    <scope>NUCLEOTIDE SEQUENCE [LARGE SCALE GENOMIC DNA]</scope>
    <source>
        <strain evidence="4">Lst14</strain>
    </source>
</reference>
<dbReference type="GO" id="GO:0000965">
    <property type="term" value="P:mitochondrial RNA 3'-end processing"/>
    <property type="evidence" value="ECO:0007669"/>
    <property type="project" value="TreeGrafter"/>
</dbReference>
<dbReference type="FunFam" id="3.30.230.70:FF:000008">
    <property type="entry name" value="polyribonucleotide nucleotidyltransferase 1, mitochondrial"/>
    <property type="match status" value="1"/>
</dbReference>
<dbReference type="Pfam" id="PF01138">
    <property type="entry name" value="RNase_PH"/>
    <property type="match status" value="1"/>
</dbReference>
<comment type="caution">
    <text evidence="4">The sequence shown here is derived from an EMBL/GenBank/DDBJ whole genome shotgun (WGS) entry which is preliminary data.</text>
</comment>
<dbReference type="InterPro" id="IPR012162">
    <property type="entry name" value="PNPase"/>
</dbReference>